<dbReference type="AlphaFoldDB" id="A0A6A6BBK3"/>
<dbReference type="GeneID" id="54300814"/>
<keyword evidence="1 4" id="KW-0378">Hydrolase</keyword>
<sequence length="367" mass="39202">MFQAELLVFSVFLALGHLVLAIPYPVQNIRPGHGAVTSFREPLFPPYRQPPKPTTLPPSMVKLPADHGSAQKPFNNQLGRISLPIKARPSPAPQRPALPVAAAPPPAAAVAGVARPAKAAAGRPSTSSKATTVAYHGQTGTSWQYSQDTTLDTLCRNPEISTVILGYVRNFSSTHGFPVVDFGTSCLGRRGISDPVAPDLATCPALAQEVRACQRMGKKVFVSVGGPNSFLDFADEADARRAAVLLWDLFGHGDVFNVYMRPLGSVVIDGFDFAWTTSTARSTGAFVSTLRGLANMPQNSKRVLLSTTPDCERPAFHAGPHLRRAVDLELELVPVADVCAADRAQPSRLCAGAVLGCRGPVRRLVQR</sequence>
<organism evidence="4 5">
    <name type="scientific">Aplosporella prunicola CBS 121167</name>
    <dbReference type="NCBI Taxonomy" id="1176127"/>
    <lineage>
        <taxon>Eukaryota</taxon>
        <taxon>Fungi</taxon>
        <taxon>Dikarya</taxon>
        <taxon>Ascomycota</taxon>
        <taxon>Pezizomycotina</taxon>
        <taxon>Dothideomycetes</taxon>
        <taxon>Dothideomycetes incertae sedis</taxon>
        <taxon>Botryosphaeriales</taxon>
        <taxon>Aplosporellaceae</taxon>
        <taxon>Aplosporella</taxon>
    </lineage>
</organism>
<dbReference type="EMBL" id="ML995491">
    <property type="protein sequence ID" value="KAF2139861.1"/>
    <property type="molecule type" value="Genomic_DNA"/>
</dbReference>
<feature type="chain" id="PRO_5025449142" evidence="3">
    <location>
        <begin position="22"/>
        <end position="367"/>
    </location>
</feature>
<evidence type="ECO:0000256" key="2">
    <source>
        <dbReference type="ARBA" id="ARBA00023295"/>
    </source>
</evidence>
<reference evidence="4" key="1">
    <citation type="journal article" date="2020" name="Stud. Mycol.">
        <title>101 Dothideomycetes genomes: a test case for predicting lifestyles and emergence of pathogens.</title>
        <authorList>
            <person name="Haridas S."/>
            <person name="Albert R."/>
            <person name="Binder M."/>
            <person name="Bloem J."/>
            <person name="Labutti K."/>
            <person name="Salamov A."/>
            <person name="Andreopoulos B."/>
            <person name="Baker S."/>
            <person name="Barry K."/>
            <person name="Bills G."/>
            <person name="Bluhm B."/>
            <person name="Cannon C."/>
            <person name="Castanera R."/>
            <person name="Culley D."/>
            <person name="Daum C."/>
            <person name="Ezra D."/>
            <person name="Gonzalez J."/>
            <person name="Henrissat B."/>
            <person name="Kuo A."/>
            <person name="Liang C."/>
            <person name="Lipzen A."/>
            <person name="Lutzoni F."/>
            <person name="Magnuson J."/>
            <person name="Mondo S."/>
            <person name="Nolan M."/>
            <person name="Ohm R."/>
            <person name="Pangilinan J."/>
            <person name="Park H.-J."/>
            <person name="Ramirez L."/>
            <person name="Alfaro M."/>
            <person name="Sun H."/>
            <person name="Tritt A."/>
            <person name="Yoshinaga Y."/>
            <person name="Zwiers L.-H."/>
            <person name="Turgeon B."/>
            <person name="Goodwin S."/>
            <person name="Spatafora J."/>
            <person name="Crous P."/>
            <person name="Grigoriev I."/>
        </authorList>
    </citation>
    <scope>NUCLEOTIDE SEQUENCE</scope>
    <source>
        <strain evidence="4">CBS 121167</strain>
    </source>
</reference>
<keyword evidence="2" id="KW-0326">Glycosidase</keyword>
<dbReference type="RefSeq" id="XP_033395574.1">
    <property type="nucleotide sequence ID" value="XM_033543317.1"/>
</dbReference>
<dbReference type="OrthoDB" id="6020543at2759"/>
<dbReference type="SUPFAM" id="SSF51445">
    <property type="entry name" value="(Trans)glycosidases"/>
    <property type="match status" value="1"/>
</dbReference>
<dbReference type="GO" id="GO:0005576">
    <property type="term" value="C:extracellular region"/>
    <property type="evidence" value="ECO:0007669"/>
    <property type="project" value="TreeGrafter"/>
</dbReference>
<dbReference type="PANTHER" id="PTHR45708">
    <property type="entry name" value="ENDOCHITINASE"/>
    <property type="match status" value="1"/>
</dbReference>
<dbReference type="Gene3D" id="3.20.20.80">
    <property type="entry name" value="Glycosidases"/>
    <property type="match status" value="1"/>
</dbReference>
<dbReference type="PANTHER" id="PTHR45708:SF49">
    <property type="entry name" value="ENDOCHITINASE"/>
    <property type="match status" value="1"/>
</dbReference>
<dbReference type="Proteomes" id="UP000799438">
    <property type="component" value="Unassembled WGS sequence"/>
</dbReference>
<evidence type="ECO:0000313" key="5">
    <source>
        <dbReference type="Proteomes" id="UP000799438"/>
    </source>
</evidence>
<gene>
    <name evidence="4" type="ORF">K452DRAFT_310236</name>
</gene>
<keyword evidence="3" id="KW-0732">Signal</keyword>
<name>A0A6A6BBK3_9PEZI</name>
<keyword evidence="5" id="KW-1185">Reference proteome</keyword>
<dbReference type="GO" id="GO:0004568">
    <property type="term" value="F:chitinase activity"/>
    <property type="evidence" value="ECO:0007669"/>
    <property type="project" value="TreeGrafter"/>
</dbReference>
<evidence type="ECO:0000256" key="3">
    <source>
        <dbReference type="SAM" id="SignalP"/>
    </source>
</evidence>
<accession>A0A6A6BBK3</accession>
<dbReference type="InterPro" id="IPR017853">
    <property type="entry name" value="GH"/>
</dbReference>
<evidence type="ECO:0000313" key="4">
    <source>
        <dbReference type="EMBL" id="KAF2139861.1"/>
    </source>
</evidence>
<protein>
    <submittedName>
        <fullName evidence="4">Glycoside hydrolase family 18 protein</fullName>
    </submittedName>
</protein>
<evidence type="ECO:0000256" key="1">
    <source>
        <dbReference type="ARBA" id="ARBA00022801"/>
    </source>
</evidence>
<feature type="signal peptide" evidence="3">
    <location>
        <begin position="1"/>
        <end position="21"/>
    </location>
</feature>
<proteinExistence type="predicted"/>
<dbReference type="InterPro" id="IPR050542">
    <property type="entry name" value="Glycosyl_Hydrlase18_Chitinase"/>
</dbReference>